<evidence type="ECO:0000313" key="1">
    <source>
        <dbReference type="EMBL" id="OAY56942.1"/>
    </source>
</evidence>
<reference evidence="2" key="1">
    <citation type="journal article" date="2016" name="Nat. Biotechnol.">
        <title>Sequencing wild and cultivated cassava and related species reveals extensive interspecific hybridization and genetic diversity.</title>
        <authorList>
            <person name="Bredeson J.V."/>
            <person name="Lyons J.B."/>
            <person name="Prochnik S.E."/>
            <person name="Wu G.A."/>
            <person name="Ha C.M."/>
            <person name="Edsinger-Gonzales E."/>
            <person name="Grimwood J."/>
            <person name="Schmutz J."/>
            <person name="Rabbi I.Y."/>
            <person name="Egesi C."/>
            <person name="Nauluvula P."/>
            <person name="Lebot V."/>
            <person name="Ndunguru J."/>
            <person name="Mkamilo G."/>
            <person name="Bart R.S."/>
            <person name="Setter T.L."/>
            <person name="Gleadow R.M."/>
            <person name="Kulakow P."/>
            <person name="Ferguson M.E."/>
            <person name="Rounsley S."/>
            <person name="Rokhsar D.S."/>
        </authorList>
    </citation>
    <scope>NUCLEOTIDE SEQUENCE [LARGE SCALE GENOMIC DNA]</scope>
    <source>
        <strain evidence="2">cv. AM560-2</strain>
    </source>
</reference>
<protein>
    <submittedName>
        <fullName evidence="1">Uncharacterized protein</fullName>
    </submittedName>
</protein>
<dbReference type="EMBL" id="CM004388">
    <property type="protein sequence ID" value="OAY56942.1"/>
    <property type="molecule type" value="Genomic_DNA"/>
</dbReference>
<keyword evidence="2" id="KW-1185">Reference proteome</keyword>
<dbReference type="PANTHER" id="PTHR39112:SF1">
    <property type="entry name" value="PROTEIN RALF-LIKE 27"/>
    <property type="match status" value="1"/>
</dbReference>
<name>A0A2C9WB68_MANES</name>
<dbReference type="InterPro" id="IPR039252">
    <property type="entry name" value="RALFL27"/>
</dbReference>
<proteinExistence type="predicted"/>
<sequence length="105" mass="12001">MATNIGASKRGCFTLSVAIMVILLCSTGLTRTWAALLDTNRNISWNDVSIKEEEIHQKLVLNNPRYIFYITLQPQPFCNEKLYGNCLKAFATVKSRCTYYVRCRS</sequence>
<evidence type="ECO:0000313" key="2">
    <source>
        <dbReference type="Proteomes" id="UP000091857"/>
    </source>
</evidence>
<accession>A0A2C9WB68</accession>
<organism evidence="1 2">
    <name type="scientific">Manihot esculenta</name>
    <name type="common">Cassava</name>
    <name type="synonym">Jatropha manihot</name>
    <dbReference type="NCBI Taxonomy" id="3983"/>
    <lineage>
        <taxon>Eukaryota</taxon>
        <taxon>Viridiplantae</taxon>
        <taxon>Streptophyta</taxon>
        <taxon>Embryophyta</taxon>
        <taxon>Tracheophyta</taxon>
        <taxon>Spermatophyta</taxon>
        <taxon>Magnoliopsida</taxon>
        <taxon>eudicotyledons</taxon>
        <taxon>Gunneridae</taxon>
        <taxon>Pentapetalae</taxon>
        <taxon>rosids</taxon>
        <taxon>fabids</taxon>
        <taxon>Malpighiales</taxon>
        <taxon>Euphorbiaceae</taxon>
        <taxon>Crotonoideae</taxon>
        <taxon>Manihoteae</taxon>
        <taxon>Manihot</taxon>
    </lineage>
</organism>
<dbReference type="PANTHER" id="PTHR39112">
    <property type="entry name" value="PROTEIN RALF-LIKE 27-RELATED"/>
    <property type="match status" value="1"/>
</dbReference>
<dbReference type="AlphaFoldDB" id="A0A2C9WB68"/>
<dbReference type="Proteomes" id="UP000091857">
    <property type="component" value="Chromosome 2"/>
</dbReference>
<gene>
    <name evidence="1" type="ORF">MANES_02G057600v8</name>
</gene>
<dbReference type="Gramene" id="Manes.02G057600.1.v8.1">
    <property type="protein sequence ID" value="Manes.02G057600.1.v8.1.CDS.1"/>
    <property type="gene ID" value="Manes.02G057600.v8.1"/>
</dbReference>
<comment type="caution">
    <text evidence="1">The sequence shown here is derived from an EMBL/GenBank/DDBJ whole genome shotgun (WGS) entry which is preliminary data.</text>
</comment>